<dbReference type="GO" id="GO:0005524">
    <property type="term" value="F:ATP binding"/>
    <property type="evidence" value="ECO:0007669"/>
    <property type="project" value="UniProtKB-UniRule"/>
</dbReference>
<dbReference type="CDD" id="cd00464">
    <property type="entry name" value="SK"/>
    <property type="match status" value="1"/>
</dbReference>
<comment type="pathway">
    <text evidence="1 12">Metabolic intermediate biosynthesis; chorismate biosynthesis; chorismate from D-erythrose 4-phosphate and phosphoenolpyruvate: step 5/7.</text>
</comment>
<evidence type="ECO:0000256" key="7">
    <source>
        <dbReference type="ARBA" id="ARBA00022777"/>
    </source>
</evidence>
<dbReference type="InterPro" id="IPR027544">
    <property type="entry name" value="Shikimate_kinase_2"/>
</dbReference>
<dbReference type="FunFam" id="3.40.50.300:FF:000408">
    <property type="entry name" value="Shikimate kinase 2"/>
    <property type="match status" value="1"/>
</dbReference>
<dbReference type="GO" id="GO:0009073">
    <property type="term" value="P:aromatic amino acid family biosynthetic process"/>
    <property type="evidence" value="ECO:0007669"/>
    <property type="project" value="UniProtKB-KW"/>
</dbReference>
<dbReference type="InterPro" id="IPR023000">
    <property type="entry name" value="Shikimate_kinase_CS"/>
</dbReference>
<dbReference type="EMBL" id="CP055675">
    <property type="protein sequence ID" value="QLN01435.1"/>
    <property type="molecule type" value="Genomic_DNA"/>
</dbReference>
<dbReference type="HAMAP" id="MF_01269">
    <property type="entry name" value="Shikimate_kinase_2"/>
    <property type="match status" value="1"/>
</dbReference>
<organism evidence="13 14">
    <name type="scientific">Escherichia fergusonii</name>
    <dbReference type="NCBI Taxonomy" id="564"/>
    <lineage>
        <taxon>Bacteria</taxon>
        <taxon>Pseudomonadati</taxon>
        <taxon>Pseudomonadota</taxon>
        <taxon>Gammaproteobacteria</taxon>
        <taxon>Enterobacterales</taxon>
        <taxon>Enterobacteriaceae</taxon>
        <taxon>Escherichia</taxon>
    </lineage>
</organism>
<keyword evidence="8 12" id="KW-0067">ATP-binding</keyword>
<keyword evidence="10 12" id="KW-0057">Aromatic amino acid biosynthesis</keyword>
<keyword evidence="4 12" id="KW-0808">Transferase</keyword>
<dbReference type="PROSITE" id="PS01128">
    <property type="entry name" value="SHIKIMATE_KINASE"/>
    <property type="match status" value="1"/>
</dbReference>
<dbReference type="InterPro" id="IPR000623">
    <property type="entry name" value="Shikimate_kinase/TSH1"/>
</dbReference>
<dbReference type="HAMAP" id="MF_00109">
    <property type="entry name" value="Shikimate_kinase"/>
    <property type="match status" value="1"/>
</dbReference>
<accession>A0A7L6RYG6</accession>
<feature type="binding site" evidence="12">
    <location>
        <position position="16"/>
    </location>
    <ligand>
        <name>Mg(2+)</name>
        <dbReference type="ChEBI" id="CHEBI:18420"/>
    </ligand>
</feature>
<evidence type="ECO:0000256" key="1">
    <source>
        <dbReference type="ARBA" id="ARBA00004842"/>
    </source>
</evidence>
<dbReference type="SUPFAM" id="SSF52540">
    <property type="entry name" value="P-loop containing nucleoside triphosphate hydrolases"/>
    <property type="match status" value="1"/>
</dbReference>
<feature type="binding site" evidence="12">
    <location>
        <position position="32"/>
    </location>
    <ligand>
        <name>Mg(2+)</name>
        <dbReference type="ChEBI" id="CHEBI:18420"/>
    </ligand>
</feature>
<dbReference type="Pfam" id="PF01202">
    <property type="entry name" value="SKI"/>
    <property type="match status" value="1"/>
</dbReference>
<feature type="binding site" evidence="12">
    <location>
        <position position="120"/>
    </location>
    <ligand>
        <name>ATP</name>
        <dbReference type="ChEBI" id="CHEBI:30616"/>
    </ligand>
</feature>
<dbReference type="PANTHER" id="PTHR21087:SF21">
    <property type="entry name" value="SHIKIMATE KINASE 2"/>
    <property type="match status" value="1"/>
</dbReference>
<evidence type="ECO:0000256" key="4">
    <source>
        <dbReference type="ARBA" id="ARBA00022679"/>
    </source>
</evidence>
<dbReference type="Proteomes" id="UP000510927">
    <property type="component" value="Chromosome"/>
</dbReference>
<comment type="catalytic activity">
    <reaction evidence="11 12">
        <text>shikimate + ATP = 3-phosphoshikimate + ADP + H(+)</text>
        <dbReference type="Rhea" id="RHEA:13121"/>
        <dbReference type="ChEBI" id="CHEBI:15378"/>
        <dbReference type="ChEBI" id="CHEBI:30616"/>
        <dbReference type="ChEBI" id="CHEBI:36208"/>
        <dbReference type="ChEBI" id="CHEBI:145989"/>
        <dbReference type="ChEBI" id="CHEBI:456216"/>
        <dbReference type="EC" id="2.7.1.71"/>
    </reaction>
</comment>
<comment type="subcellular location">
    <subcellularLocation>
        <location evidence="12">Cytoplasm</location>
    </subcellularLocation>
</comment>
<feature type="binding site" evidence="12">
    <location>
        <begin position="12"/>
        <end position="17"/>
    </location>
    <ligand>
        <name>ATP</name>
        <dbReference type="ChEBI" id="CHEBI:30616"/>
    </ligand>
</feature>
<reference evidence="13 14" key="1">
    <citation type="submission" date="2020-06" db="EMBL/GenBank/DDBJ databases">
        <title>REHAB project genomes.</title>
        <authorList>
            <person name="Shaw L.P."/>
        </authorList>
    </citation>
    <scope>NUCLEOTIDE SEQUENCE [LARGE SCALE GENOMIC DNA]</scope>
    <source>
        <strain evidence="13 14">RHB28-C13</strain>
    </source>
</reference>
<proteinExistence type="inferred from homology"/>
<comment type="caution">
    <text evidence="12">Lacks conserved residue(s) required for the propagation of feature annotation.</text>
</comment>
<evidence type="ECO:0000256" key="12">
    <source>
        <dbReference type="HAMAP-Rule" id="MF_01269"/>
    </source>
</evidence>
<keyword evidence="5 12" id="KW-0479">Metal-binding</keyword>
<feature type="binding site" evidence="12">
    <location>
        <position position="139"/>
    </location>
    <ligand>
        <name>substrate</name>
    </ligand>
</feature>
<dbReference type="AlphaFoldDB" id="A0A7L6RYG6"/>
<dbReference type="EC" id="2.7.1.71" evidence="12"/>
<name>A0A7L6RYG6_ESCFE</name>
<evidence type="ECO:0000256" key="9">
    <source>
        <dbReference type="ARBA" id="ARBA00022842"/>
    </source>
</evidence>
<dbReference type="GO" id="GO:0008652">
    <property type="term" value="P:amino acid biosynthetic process"/>
    <property type="evidence" value="ECO:0007669"/>
    <property type="project" value="UniProtKB-KW"/>
</dbReference>
<dbReference type="RefSeq" id="WP_000615845.1">
    <property type="nucleotide sequence ID" value="NZ_BRYV01000007.1"/>
</dbReference>
<keyword evidence="7 12" id="KW-0418">Kinase</keyword>
<feature type="binding site" evidence="12">
    <location>
        <position position="34"/>
    </location>
    <ligand>
        <name>substrate</name>
    </ligand>
</feature>
<keyword evidence="2 12" id="KW-0963">Cytoplasm</keyword>
<protein>
    <recommendedName>
        <fullName evidence="12">Shikimate kinase 2</fullName>
        <shortName evidence="12">SK 2</shortName>
        <ecNumber evidence="12">2.7.1.71</ecNumber>
    </recommendedName>
</protein>
<feature type="binding site" evidence="12">
    <location>
        <position position="58"/>
    </location>
    <ligand>
        <name>substrate</name>
    </ligand>
</feature>
<dbReference type="PANTHER" id="PTHR21087">
    <property type="entry name" value="SHIKIMATE KINASE"/>
    <property type="match status" value="1"/>
</dbReference>
<dbReference type="GO" id="GO:0000287">
    <property type="term" value="F:magnesium ion binding"/>
    <property type="evidence" value="ECO:0007669"/>
    <property type="project" value="UniProtKB-UniRule"/>
</dbReference>
<comment type="function">
    <text evidence="12">Catalyzes the specific phosphorylation of the 3-hydroxyl group of shikimic acid using ATP as a cosubstrate.</text>
</comment>
<comment type="domain">
    <text evidence="12">The LID domain closes over the active site upon ATP binding.</text>
</comment>
<evidence type="ECO:0000313" key="14">
    <source>
        <dbReference type="Proteomes" id="UP000510927"/>
    </source>
</evidence>
<dbReference type="InterPro" id="IPR031322">
    <property type="entry name" value="Shikimate/glucono_kinase"/>
</dbReference>
<evidence type="ECO:0000256" key="6">
    <source>
        <dbReference type="ARBA" id="ARBA00022741"/>
    </source>
</evidence>
<evidence type="ECO:0000256" key="3">
    <source>
        <dbReference type="ARBA" id="ARBA00022605"/>
    </source>
</evidence>
<evidence type="ECO:0000313" key="13">
    <source>
        <dbReference type="EMBL" id="QLN01435.1"/>
    </source>
</evidence>
<dbReference type="GO" id="GO:0005829">
    <property type="term" value="C:cytosol"/>
    <property type="evidence" value="ECO:0007669"/>
    <property type="project" value="TreeGrafter"/>
</dbReference>
<feature type="binding site" evidence="12">
    <location>
        <position position="79"/>
    </location>
    <ligand>
        <name>substrate</name>
    </ligand>
</feature>
<dbReference type="GO" id="GO:0009423">
    <property type="term" value="P:chorismate biosynthetic process"/>
    <property type="evidence" value="ECO:0007669"/>
    <property type="project" value="UniProtKB-UniRule"/>
</dbReference>
<gene>
    <name evidence="12 13" type="primary">aroL</name>
    <name evidence="13" type="ORF">HVY52_17120</name>
</gene>
<dbReference type="PRINTS" id="PR01100">
    <property type="entry name" value="SHIKIMTKNASE"/>
</dbReference>
<dbReference type="UniPathway" id="UPA00053">
    <property type="reaction ID" value="UER00088"/>
</dbReference>
<comment type="subunit">
    <text evidence="12">Monomer.</text>
</comment>
<sequence>MIQPLFLVGPRGCGKTTVGKALADALERRFVDTDQWLQANVQMTVADIVEREGWAGFRAREAAALEAVTAPATVVATGGGIILAEQNRHFMRNNGIVIYLSAPVDVLVNRLEAEPEVGLRPTLTGKSLSEEVAEVLEQRDILYRETANIIVDATHEPGQVISEIRALLDQMALRNLGGAYT</sequence>
<evidence type="ECO:0000256" key="2">
    <source>
        <dbReference type="ARBA" id="ARBA00022490"/>
    </source>
</evidence>
<evidence type="ECO:0000256" key="5">
    <source>
        <dbReference type="ARBA" id="ARBA00022723"/>
    </source>
</evidence>
<comment type="cofactor">
    <cofactor evidence="12">
        <name>Mg(2+)</name>
        <dbReference type="ChEBI" id="CHEBI:18420"/>
    </cofactor>
    <text evidence="12">Binds 1 Mg(2+) ion per subunit.</text>
</comment>
<keyword evidence="6 12" id="KW-0547">Nucleotide-binding</keyword>
<dbReference type="Gene3D" id="3.40.50.300">
    <property type="entry name" value="P-loop containing nucleotide triphosphate hydrolases"/>
    <property type="match status" value="1"/>
</dbReference>
<evidence type="ECO:0000256" key="10">
    <source>
        <dbReference type="ARBA" id="ARBA00023141"/>
    </source>
</evidence>
<dbReference type="NCBIfam" id="NF002988">
    <property type="entry name" value="PRK03731.1"/>
    <property type="match status" value="1"/>
</dbReference>
<comment type="similarity">
    <text evidence="12">Belongs to the shikimate kinase family. AroL subfamily.</text>
</comment>
<dbReference type="InterPro" id="IPR027417">
    <property type="entry name" value="P-loop_NTPase"/>
</dbReference>
<dbReference type="GO" id="GO:0004765">
    <property type="term" value="F:shikimate kinase activity"/>
    <property type="evidence" value="ECO:0007669"/>
    <property type="project" value="UniProtKB-UniRule"/>
</dbReference>
<keyword evidence="9 12" id="KW-0460">Magnesium</keyword>
<evidence type="ECO:0000256" key="11">
    <source>
        <dbReference type="ARBA" id="ARBA00048567"/>
    </source>
</evidence>
<keyword evidence="3 12" id="KW-0028">Amino-acid biosynthesis</keyword>
<feature type="region of interest" description="LID domain" evidence="12">
    <location>
        <begin position="112"/>
        <end position="126"/>
    </location>
</feature>
<evidence type="ECO:0000256" key="8">
    <source>
        <dbReference type="ARBA" id="ARBA00022840"/>
    </source>
</evidence>